<keyword evidence="6" id="KW-0915">Sodium</keyword>
<feature type="transmembrane region" description="Helical" evidence="10">
    <location>
        <begin position="122"/>
        <end position="143"/>
    </location>
</feature>
<feature type="transmembrane region" description="Helical" evidence="10">
    <location>
        <begin position="190"/>
        <end position="210"/>
    </location>
</feature>
<keyword evidence="13" id="KW-1185">Reference proteome</keyword>
<dbReference type="GO" id="GO:0016020">
    <property type="term" value="C:membrane"/>
    <property type="evidence" value="ECO:0007669"/>
    <property type="project" value="UniProtKB-SubCell"/>
</dbReference>
<organism evidence="12 13">
    <name type="scientific">Metallosphaera cuprina (strain Ar-4)</name>
    <dbReference type="NCBI Taxonomy" id="1006006"/>
    <lineage>
        <taxon>Archaea</taxon>
        <taxon>Thermoproteota</taxon>
        <taxon>Thermoprotei</taxon>
        <taxon>Sulfolobales</taxon>
        <taxon>Sulfolobaceae</taxon>
        <taxon>Metallosphaera</taxon>
    </lineage>
</organism>
<dbReference type="HOGENOM" id="CLU_005126_7_1_2"/>
<dbReference type="Pfam" id="PF00999">
    <property type="entry name" value="Na_H_Exchanger"/>
    <property type="match status" value="1"/>
</dbReference>
<feature type="transmembrane region" description="Helical" evidence="10">
    <location>
        <begin position="361"/>
        <end position="382"/>
    </location>
</feature>
<dbReference type="eggNOG" id="arCOG01953">
    <property type="taxonomic scope" value="Archaea"/>
</dbReference>
<evidence type="ECO:0000256" key="2">
    <source>
        <dbReference type="ARBA" id="ARBA00022448"/>
    </source>
</evidence>
<feature type="transmembrane region" description="Helical" evidence="10">
    <location>
        <begin position="94"/>
        <end position="116"/>
    </location>
</feature>
<protein>
    <submittedName>
        <fullName evidence="12">Sodium/hydrogen exchanger</fullName>
    </submittedName>
</protein>
<feature type="domain" description="Cation/H+ exchanger transmembrane" evidence="11">
    <location>
        <begin position="16"/>
        <end position="382"/>
    </location>
</feature>
<dbReference type="GO" id="GO:0015297">
    <property type="term" value="F:antiporter activity"/>
    <property type="evidence" value="ECO:0007669"/>
    <property type="project" value="UniProtKB-KW"/>
</dbReference>
<evidence type="ECO:0000313" key="12">
    <source>
        <dbReference type="EMBL" id="AEB95278.1"/>
    </source>
</evidence>
<evidence type="ECO:0000256" key="9">
    <source>
        <dbReference type="ARBA" id="ARBA00023201"/>
    </source>
</evidence>
<feature type="transmembrane region" description="Helical" evidence="10">
    <location>
        <begin position="222"/>
        <end position="255"/>
    </location>
</feature>
<dbReference type="GeneID" id="10493364"/>
<keyword evidence="2" id="KW-0813">Transport</keyword>
<feature type="transmembrane region" description="Helical" evidence="10">
    <location>
        <begin position="6"/>
        <end position="25"/>
    </location>
</feature>
<dbReference type="GO" id="GO:0006814">
    <property type="term" value="P:sodium ion transport"/>
    <property type="evidence" value="ECO:0007669"/>
    <property type="project" value="UniProtKB-KW"/>
</dbReference>
<dbReference type="GO" id="GO:1902600">
    <property type="term" value="P:proton transmembrane transport"/>
    <property type="evidence" value="ECO:0007669"/>
    <property type="project" value="InterPro"/>
</dbReference>
<keyword evidence="4 10" id="KW-0812">Transmembrane</keyword>
<evidence type="ECO:0000256" key="5">
    <source>
        <dbReference type="ARBA" id="ARBA00022989"/>
    </source>
</evidence>
<name>F4G380_METCR</name>
<dbReference type="KEGG" id="mcn:Mcup_1173"/>
<evidence type="ECO:0000256" key="7">
    <source>
        <dbReference type="ARBA" id="ARBA00023065"/>
    </source>
</evidence>
<sequence>MNEIYVALFNISLFILLAEVVRAFLSRYNLPQLVGEILVGILVSFLALVINPVLGYSLIGLNDFVIFIAEFSILLLIFTSGMEHGIAPIKSSGLFGFLGATLGALFPFFAGYMIYSKSLGESSALFIGTSLGATSLAALISIIETEKLKGGPIDFLFSSAAVDDVVDFLLLSTVLTVVQGEKLTLFQFGFKIATLVLIWVIILLASLYFVPRISNRVSENYLIEFSFVVLFGLVLLMISLGYAPIIAAFVAGVAFAESYKTEKIKEINNVLLGVFGSIFFVTVGAEVNLHELNVGVLLLSLELTAIAFIFKWLGVFPFAYAKFKDFKKANFVAIGMTPRGETGLVIASIGISMGVINNEEFGSLVFMAILTTLIGSVAFKYLTKRVNLN</sequence>
<comment type="subcellular location">
    <subcellularLocation>
        <location evidence="1">Membrane</location>
        <topology evidence="1">Multi-pass membrane protein</topology>
    </subcellularLocation>
</comment>
<evidence type="ECO:0000256" key="4">
    <source>
        <dbReference type="ARBA" id="ARBA00022692"/>
    </source>
</evidence>
<dbReference type="InterPro" id="IPR038770">
    <property type="entry name" value="Na+/solute_symporter_sf"/>
</dbReference>
<evidence type="ECO:0000256" key="3">
    <source>
        <dbReference type="ARBA" id="ARBA00022449"/>
    </source>
</evidence>
<dbReference type="InterPro" id="IPR006153">
    <property type="entry name" value="Cation/H_exchanger_TM"/>
</dbReference>
<keyword evidence="5 10" id="KW-1133">Transmembrane helix</keyword>
<evidence type="ECO:0000259" key="11">
    <source>
        <dbReference type="Pfam" id="PF00999"/>
    </source>
</evidence>
<dbReference type="AlphaFoldDB" id="F4G380"/>
<keyword evidence="7" id="KW-0406">Ion transport</keyword>
<evidence type="ECO:0000256" key="10">
    <source>
        <dbReference type="SAM" id="Phobius"/>
    </source>
</evidence>
<accession>F4G380</accession>
<evidence type="ECO:0000256" key="6">
    <source>
        <dbReference type="ARBA" id="ARBA00023053"/>
    </source>
</evidence>
<dbReference type="PANTHER" id="PTHR43562:SF3">
    <property type="entry name" value="SODIUM ION_PROTON EXCHANGER (EUROFUNG)"/>
    <property type="match status" value="1"/>
</dbReference>
<feature type="transmembrane region" description="Helical" evidence="10">
    <location>
        <begin position="37"/>
        <end position="58"/>
    </location>
</feature>
<dbReference type="STRING" id="1006006.Mcup_1173"/>
<keyword evidence="9" id="KW-0739">Sodium transport</keyword>
<reference evidence="12 13" key="1">
    <citation type="journal article" date="2011" name="J. Bacteriol.">
        <title>Complete genome sequence of Metallosphaera cuprina, a metal sulfide-oxidizing archaeon from a hot spring.</title>
        <authorList>
            <person name="Liu L.J."/>
            <person name="You X.Y."/>
            <person name="Zheng H."/>
            <person name="Wang S."/>
            <person name="Jiang C.Y."/>
            <person name="Liu S.J."/>
        </authorList>
    </citation>
    <scope>NUCLEOTIDE SEQUENCE [LARGE SCALE GENOMIC DNA]</scope>
    <source>
        <strain evidence="12 13">Ar-4</strain>
    </source>
</reference>
<dbReference type="Gene3D" id="1.20.1530.20">
    <property type="match status" value="1"/>
</dbReference>
<gene>
    <name evidence="12" type="ordered locus">Mcup_1173</name>
</gene>
<keyword evidence="3" id="KW-0050">Antiport</keyword>
<evidence type="ECO:0000256" key="8">
    <source>
        <dbReference type="ARBA" id="ARBA00023136"/>
    </source>
</evidence>
<feature type="transmembrane region" description="Helical" evidence="10">
    <location>
        <begin position="267"/>
        <end position="289"/>
    </location>
</feature>
<dbReference type="EMBL" id="CP002656">
    <property type="protein sequence ID" value="AEB95278.1"/>
    <property type="molecule type" value="Genomic_DNA"/>
</dbReference>
<evidence type="ECO:0000313" key="13">
    <source>
        <dbReference type="Proteomes" id="UP000007812"/>
    </source>
</evidence>
<evidence type="ECO:0000256" key="1">
    <source>
        <dbReference type="ARBA" id="ARBA00004141"/>
    </source>
</evidence>
<dbReference type="RefSeq" id="WP_013737776.1">
    <property type="nucleotide sequence ID" value="NC_015435.1"/>
</dbReference>
<dbReference type="OrthoDB" id="12029at2157"/>
<keyword evidence="8 10" id="KW-0472">Membrane</keyword>
<feature type="transmembrane region" description="Helical" evidence="10">
    <location>
        <begin position="64"/>
        <end position="82"/>
    </location>
</feature>
<dbReference type="PANTHER" id="PTHR43562">
    <property type="entry name" value="NAPA-TYPE SODIUM/HYDROGEN ANTIPORTER"/>
    <property type="match status" value="1"/>
</dbReference>
<dbReference type="Proteomes" id="UP000007812">
    <property type="component" value="Chromosome"/>
</dbReference>
<proteinExistence type="predicted"/>
<dbReference type="PATRIC" id="fig|1006006.8.peg.1169"/>
<feature type="transmembrane region" description="Helical" evidence="10">
    <location>
        <begin position="296"/>
        <end position="320"/>
    </location>
</feature>